<keyword evidence="8" id="KW-0016">Alginate biosynthesis</keyword>
<dbReference type="Proteomes" id="UP000036325">
    <property type="component" value="Unassembled WGS sequence"/>
</dbReference>
<comment type="pathway">
    <text evidence="2">Glycan biosynthesis; alginate biosynthesis.</text>
</comment>
<evidence type="ECO:0000256" key="1">
    <source>
        <dbReference type="ARBA" id="ARBA00004418"/>
    </source>
</evidence>
<dbReference type="GO" id="GO:0016746">
    <property type="term" value="F:acyltransferase activity"/>
    <property type="evidence" value="ECO:0007669"/>
    <property type="project" value="UniProtKB-KW"/>
</dbReference>
<feature type="domain" description="AlgX/AlgJ SGNH hydrolase-like" evidence="15">
    <location>
        <begin position="65"/>
        <end position="330"/>
    </location>
</feature>
<dbReference type="CDD" id="cd14441">
    <property type="entry name" value="AlgX_N"/>
    <property type="match status" value="1"/>
</dbReference>
<reference evidence="17 18" key="1">
    <citation type="submission" date="2015-02" db="EMBL/GenBank/DDBJ databases">
        <title>Pseudomonas helleri sp. nov. and Pseudomonas weihenstephanensis sp. nov., isolated from raw cows milk.</title>
        <authorList>
            <person name="von Neubeck M."/>
            <person name="Huptas C."/>
            <person name="Wenning M."/>
            <person name="Scherer S."/>
        </authorList>
    </citation>
    <scope>NUCLEOTIDE SEQUENCE [LARGE SCALE GENOMIC DNA]</scope>
    <source>
        <strain evidence="17 18">DSM 29166</strain>
    </source>
</reference>
<organism evidence="17 18">
    <name type="scientific">Pseudomonas weihenstephanensis</name>
    <dbReference type="NCBI Taxonomy" id="1608994"/>
    <lineage>
        <taxon>Bacteria</taxon>
        <taxon>Pseudomonadati</taxon>
        <taxon>Pseudomonadota</taxon>
        <taxon>Gammaproteobacteria</taxon>
        <taxon>Pseudomonadales</taxon>
        <taxon>Pseudomonadaceae</taxon>
        <taxon>Pseudomonas</taxon>
    </lineage>
</organism>
<dbReference type="AlphaFoldDB" id="A0A0J6IRQ7"/>
<dbReference type="InterPro" id="IPR031798">
    <property type="entry name" value="AlgX_C"/>
</dbReference>
<gene>
    <name evidence="17" type="ORF">TU86_05155</name>
</gene>
<comment type="similarity">
    <text evidence="3">Belongs to the AlgX family.</text>
</comment>
<evidence type="ECO:0000256" key="2">
    <source>
        <dbReference type="ARBA" id="ARBA00005182"/>
    </source>
</evidence>
<dbReference type="EMBL" id="JYLF01000002">
    <property type="protein sequence ID" value="KMN14692.1"/>
    <property type="molecule type" value="Genomic_DNA"/>
</dbReference>
<evidence type="ECO:0000256" key="6">
    <source>
        <dbReference type="ARBA" id="ARBA00022729"/>
    </source>
</evidence>
<name>A0A0J6IRQ7_9PSED</name>
<dbReference type="Gene3D" id="2.60.120.1380">
    <property type="entry name" value="C-terminal carbohydrate-binding module"/>
    <property type="match status" value="1"/>
</dbReference>
<dbReference type="UniPathway" id="UPA00286"/>
<feature type="active site" evidence="12">
    <location>
        <position position="179"/>
    </location>
</feature>
<feature type="active site" description="Proton acceptor" evidence="12">
    <location>
        <position position="181"/>
    </location>
</feature>
<evidence type="ECO:0000256" key="11">
    <source>
        <dbReference type="ARBA" id="ARBA00032384"/>
    </source>
</evidence>
<dbReference type="Pfam" id="PF16824">
    <property type="entry name" value="CBM_26"/>
    <property type="match status" value="1"/>
</dbReference>
<protein>
    <recommendedName>
        <fullName evidence="4">Alginate biosynthesis protein AlgX</fullName>
    </recommendedName>
    <alternativeName>
        <fullName evidence="11">Probable alginate O-acetyltransferase AlgX</fullName>
    </alternativeName>
</protein>
<feature type="chain" id="PRO_5005274786" description="Alginate biosynthesis protein AlgX" evidence="14">
    <location>
        <begin position="28"/>
        <end position="482"/>
    </location>
</feature>
<evidence type="ECO:0000256" key="7">
    <source>
        <dbReference type="ARBA" id="ARBA00022764"/>
    </source>
</evidence>
<dbReference type="OrthoDB" id="6773032at2"/>
<keyword evidence="6 14" id="KW-0732">Signal</keyword>
<keyword evidence="9 13" id="KW-1015">Disulfide bond</keyword>
<keyword evidence="7" id="KW-0574">Periplasm</keyword>
<evidence type="ECO:0000259" key="16">
    <source>
        <dbReference type="Pfam" id="PF16824"/>
    </source>
</evidence>
<evidence type="ECO:0000313" key="17">
    <source>
        <dbReference type="EMBL" id="KMN14692.1"/>
    </source>
</evidence>
<keyword evidence="5 17" id="KW-0808">Transferase</keyword>
<dbReference type="InterPro" id="IPR031811">
    <property type="entry name" value="ALGX/ALGJ_SGNH-like"/>
</dbReference>
<accession>A0A0J6IRQ7</accession>
<evidence type="ECO:0000256" key="9">
    <source>
        <dbReference type="ARBA" id="ARBA00023157"/>
    </source>
</evidence>
<evidence type="ECO:0000256" key="14">
    <source>
        <dbReference type="SAM" id="SignalP"/>
    </source>
</evidence>
<feature type="disulfide bond" evidence="13">
    <location>
        <begin position="352"/>
        <end position="465"/>
    </location>
</feature>
<sequence>MPPHLIKILSLSGLTAALLGAAAGAQADAIQAPAFTAQACCNLCPEAHDAKNYTTRYQQNFTTLVQAEGDWLFRTQEDLRTEFDTTPAGYKRMQQLHDAFKSKGVELVVVYQPTRGLVNRNKLMPTERDKFDYDSALKNYQAMLGRFAKMGYHVPDLSPLTDESDTTGNSAHDFYFRGDQHWTPYGARRTAKIVAQTVKKVPGFADIPQREFETKITGRMGKTGTLHNMAGQLCGTSYAVQYMDQFSTEPKGEAADGDLFSDAGNPQITLVGTSHSGKNYNFAGFLEQYIGADVLNVAFPGGGLEGSMLQYLGSDEFQKTPPKILIWEFSPLYRLDQETIYRQMMALLDNGCEGKPALMSSSTTLKPGANQMLVNSSNKDLRNANHQIDIRFADPSVKTLQATLWYMNGRHEDLKIDKPTTSDTDGRFAFELRTDEDWASQNLLAIEIQGPQDAGDAQKVDAKICKRNVFPTSAQLNAQAGR</sequence>
<dbReference type="InterPro" id="IPR038639">
    <property type="entry name" value="AlgX_C_sf"/>
</dbReference>
<evidence type="ECO:0000256" key="5">
    <source>
        <dbReference type="ARBA" id="ARBA00022679"/>
    </source>
</evidence>
<dbReference type="GO" id="GO:0042597">
    <property type="term" value="C:periplasmic space"/>
    <property type="evidence" value="ECO:0007669"/>
    <property type="project" value="UniProtKB-SubCell"/>
</dbReference>
<dbReference type="InterPro" id="IPR034655">
    <property type="entry name" value="AlgX_N"/>
</dbReference>
<feature type="domain" description="Alginate biosynthesis protein AlgX C-terminal carbohydrate-binding module" evidence="16">
    <location>
        <begin position="351"/>
        <end position="468"/>
    </location>
</feature>
<dbReference type="CDD" id="cd14487">
    <property type="entry name" value="AlgX_C"/>
    <property type="match status" value="1"/>
</dbReference>
<feature type="disulfide bond" evidence="13">
    <location>
        <begin position="44"/>
        <end position="234"/>
    </location>
</feature>
<dbReference type="Pfam" id="PF16822">
    <property type="entry name" value="ALGX"/>
    <property type="match status" value="1"/>
</dbReference>
<dbReference type="STRING" id="1608994.TU86_05155"/>
<dbReference type="PATRIC" id="fig|1608994.3.peg.1623"/>
<evidence type="ECO:0000256" key="4">
    <source>
        <dbReference type="ARBA" id="ARBA00013937"/>
    </source>
</evidence>
<feature type="active site" description="Nucleophile" evidence="12">
    <location>
        <position position="274"/>
    </location>
</feature>
<evidence type="ECO:0000259" key="15">
    <source>
        <dbReference type="Pfam" id="PF16822"/>
    </source>
</evidence>
<feature type="signal peptide" evidence="14">
    <location>
        <begin position="1"/>
        <end position="27"/>
    </location>
</feature>
<evidence type="ECO:0000256" key="8">
    <source>
        <dbReference type="ARBA" id="ARBA00022841"/>
    </source>
</evidence>
<evidence type="ECO:0000256" key="10">
    <source>
        <dbReference type="ARBA" id="ARBA00023315"/>
    </source>
</evidence>
<keyword evidence="10" id="KW-0012">Acyltransferase</keyword>
<evidence type="ECO:0000256" key="13">
    <source>
        <dbReference type="PIRSR" id="PIRSR638639-51"/>
    </source>
</evidence>
<dbReference type="GO" id="GO:0042121">
    <property type="term" value="P:alginic acid biosynthetic process"/>
    <property type="evidence" value="ECO:0007669"/>
    <property type="project" value="UniProtKB-UniPathway"/>
</dbReference>
<evidence type="ECO:0000256" key="12">
    <source>
        <dbReference type="PIRSR" id="PIRSR638639-50"/>
    </source>
</evidence>
<evidence type="ECO:0000313" key="18">
    <source>
        <dbReference type="Proteomes" id="UP000036325"/>
    </source>
</evidence>
<comment type="caution">
    <text evidence="17">The sequence shown here is derived from an EMBL/GenBank/DDBJ whole genome shotgun (WGS) entry which is preliminary data.</text>
</comment>
<dbReference type="RefSeq" id="WP_048363229.1">
    <property type="nucleotide sequence ID" value="NZ_JYLF01000002.1"/>
</dbReference>
<evidence type="ECO:0000256" key="3">
    <source>
        <dbReference type="ARBA" id="ARBA00006553"/>
    </source>
</evidence>
<proteinExistence type="inferred from homology"/>
<comment type="subcellular location">
    <subcellularLocation>
        <location evidence="1">Periplasm</location>
    </subcellularLocation>
</comment>